<dbReference type="Proteomes" id="UP000525078">
    <property type="component" value="Unassembled WGS sequence"/>
</dbReference>
<dbReference type="GO" id="GO:0003676">
    <property type="term" value="F:nucleic acid binding"/>
    <property type="evidence" value="ECO:0007669"/>
    <property type="project" value="InterPro"/>
</dbReference>
<sequence length="205" mass="23113">MMTKQELNNDILSNCSKLVNNFLACKLRLSVENLEVCDPPCQPQQVLKEFNFYSDAAVRGSWAFVAVVVFNKDGVFVDALTPKVHATSALHAECMALCHAFSLSLKLNCKDANFFTDYLQLVNVVTNFSIPVWNLSNLFLHLYSCLKTSSRLSVSWLPRDANVVAHKLAAWAAVNDISRASKQEWIIKKDKRQQKPIVDEEGFQT</sequence>
<dbReference type="Pfam" id="PF13456">
    <property type="entry name" value="RVT_3"/>
    <property type="match status" value="1"/>
</dbReference>
<dbReference type="GO" id="GO:0004523">
    <property type="term" value="F:RNA-DNA hybrid ribonuclease activity"/>
    <property type="evidence" value="ECO:0007669"/>
    <property type="project" value="InterPro"/>
</dbReference>
<feature type="domain" description="RNase H type-1" evidence="1">
    <location>
        <begin position="63"/>
        <end position="172"/>
    </location>
</feature>
<dbReference type="AlphaFoldDB" id="A0A7J6DVZ8"/>
<organism evidence="2 3">
    <name type="scientific">Cannabis sativa</name>
    <name type="common">Hemp</name>
    <name type="synonym">Marijuana</name>
    <dbReference type="NCBI Taxonomy" id="3483"/>
    <lineage>
        <taxon>Eukaryota</taxon>
        <taxon>Viridiplantae</taxon>
        <taxon>Streptophyta</taxon>
        <taxon>Embryophyta</taxon>
        <taxon>Tracheophyta</taxon>
        <taxon>Spermatophyta</taxon>
        <taxon>Magnoliopsida</taxon>
        <taxon>eudicotyledons</taxon>
        <taxon>Gunneridae</taxon>
        <taxon>Pentapetalae</taxon>
        <taxon>rosids</taxon>
        <taxon>fabids</taxon>
        <taxon>Rosales</taxon>
        <taxon>Cannabaceae</taxon>
        <taxon>Cannabis</taxon>
    </lineage>
</organism>
<dbReference type="SUPFAM" id="SSF53098">
    <property type="entry name" value="Ribonuclease H-like"/>
    <property type="match status" value="1"/>
</dbReference>
<evidence type="ECO:0000313" key="2">
    <source>
        <dbReference type="EMBL" id="KAF4350307.1"/>
    </source>
</evidence>
<reference evidence="2 3" key="1">
    <citation type="journal article" date="2020" name="bioRxiv">
        <title>Sequence and annotation of 42 cannabis genomes reveals extensive copy number variation in cannabinoid synthesis and pathogen resistance genes.</title>
        <authorList>
            <person name="Mckernan K.J."/>
            <person name="Helbert Y."/>
            <person name="Kane L.T."/>
            <person name="Ebling H."/>
            <person name="Zhang L."/>
            <person name="Liu B."/>
            <person name="Eaton Z."/>
            <person name="Mclaughlin S."/>
            <person name="Kingan S."/>
            <person name="Baybayan P."/>
            <person name="Concepcion G."/>
            <person name="Jordan M."/>
            <person name="Riva A."/>
            <person name="Barbazuk W."/>
            <person name="Harkins T."/>
        </authorList>
    </citation>
    <scope>NUCLEOTIDE SEQUENCE [LARGE SCALE GENOMIC DNA]</scope>
    <source>
        <strain evidence="3">cv. Jamaican Lion 4</strain>
        <tissue evidence="2">Leaf</tissue>
    </source>
</reference>
<protein>
    <recommendedName>
        <fullName evidence="1">RNase H type-1 domain-containing protein</fullName>
    </recommendedName>
</protein>
<dbReference type="InterPro" id="IPR052929">
    <property type="entry name" value="RNase_H-like_EbsB-rel"/>
</dbReference>
<dbReference type="Gene3D" id="3.30.420.10">
    <property type="entry name" value="Ribonuclease H-like superfamily/Ribonuclease H"/>
    <property type="match status" value="1"/>
</dbReference>
<gene>
    <name evidence="2" type="ORF">F8388_001327</name>
</gene>
<evidence type="ECO:0000259" key="1">
    <source>
        <dbReference type="Pfam" id="PF13456"/>
    </source>
</evidence>
<dbReference type="InterPro" id="IPR044730">
    <property type="entry name" value="RNase_H-like_dom_plant"/>
</dbReference>
<dbReference type="CDD" id="cd06222">
    <property type="entry name" value="RNase_H_like"/>
    <property type="match status" value="1"/>
</dbReference>
<proteinExistence type="predicted"/>
<evidence type="ECO:0000313" key="3">
    <source>
        <dbReference type="Proteomes" id="UP000525078"/>
    </source>
</evidence>
<comment type="caution">
    <text evidence="2">The sequence shown here is derived from an EMBL/GenBank/DDBJ whole genome shotgun (WGS) entry which is preliminary data.</text>
</comment>
<name>A0A7J6DVZ8_CANSA</name>
<dbReference type="PANTHER" id="PTHR47074:SF11">
    <property type="entry name" value="REVERSE TRANSCRIPTASE-LIKE PROTEIN"/>
    <property type="match status" value="1"/>
</dbReference>
<dbReference type="PANTHER" id="PTHR47074">
    <property type="entry name" value="BNAC02G40300D PROTEIN"/>
    <property type="match status" value="1"/>
</dbReference>
<dbReference type="InterPro" id="IPR036397">
    <property type="entry name" value="RNaseH_sf"/>
</dbReference>
<dbReference type="InterPro" id="IPR012337">
    <property type="entry name" value="RNaseH-like_sf"/>
</dbReference>
<dbReference type="InterPro" id="IPR002156">
    <property type="entry name" value="RNaseH_domain"/>
</dbReference>
<dbReference type="EMBL" id="JAATIP010000370">
    <property type="protein sequence ID" value="KAF4350307.1"/>
    <property type="molecule type" value="Genomic_DNA"/>
</dbReference>
<accession>A0A7J6DVZ8</accession>